<accession>A0A8S4B7K3</accession>
<dbReference type="AlphaFoldDB" id="A0A8S4B7K3"/>
<name>A0A8S4B7K3_9TELE</name>
<dbReference type="InterPro" id="IPR035979">
    <property type="entry name" value="RBD_domain_sf"/>
</dbReference>
<evidence type="ECO:0000256" key="3">
    <source>
        <dbReference type="SAM" id="MobiDB-lite"/>
    </source>
</evidence>
<evidence type="ECO:0000256" key="1">
    <source>
        <dbReference type="ARBA" id="ARBA00022737"/>
    </source>
</evidence>
<comment type="caution">
    <text evidence="5">The sequence shown here is derived from an EMBL/GenBank/DDBJ whole genome shotgun (WGS) entry which is preliminary data.</text>
</comment>
<dbReference type="PANTHER" id="PTHR13976">
    <property type="entry name" value="HETEROGENEOUS NUCLEAR RIBONUCLEOPROTEIN-RELATED"/>
    <property type="match status" value="1"/>
</dbReference>
<dbReference type="SUPFAM" id="SSF54928">
    <property type="entry name" value="RNA-binding domain, RBD"/>
    <property type="match status" value="2"/>
</dbReference>
<organism evidence="5 6">
    <name type="scientific">Menidia menidia</name>
    <name type="common">Atlantic silverside</name>
    <dbReference type="NCBI Taxonomy" id="238744"/>
    <lineage>
        <taxon>Eukaryota</taxon>
        <taxon>Metazoa</taxon>
        <taxon>Chordata</taxon>
        <taxon>Craniata</taxon>
        <taxon>Vertebrata</taxon>
        <taxon>Euteleostomi</taxon>
        <taxon>Actinopterygii</taxon>
        <taxon>Neopterygii</taxon>
        <taxon>Teleostei</taxon>
        <taxon>Neoteleostei</taxon>
        <taxon>Acanthomorphata</taxon>
        <taxon>Ovalentaria</taxon>
        <taxon>Atherinomorphae</taxon>
        <taxon>Atheriniformes</taxon>
        <taxon>Atherinopsidae</taxon>
        <taxon>Menidiinae</taxon>
        <taxon>Menidia</taxon>
    </lineage>
</organism>
<dbReference type="InterPro" id="IPR000504">
    <property type="entry name" value="RRM_dom"/>
</dbReference>
<dbReference type="InterPro" id="IPR012677">
    <property type="entry name" value="Nucleotide-bd_a/b_plait_sf"/>
</dbReference>
<dbReference type="EMBL" id="CAJRST010011112">
    <property type="protein sequence ID" value="CAG5925665.1"/>
    <property type="molecule type" value="Genomic_DNA"/>
</dbReference>
<dbReference type="InterPro" id="IPR050666">
    <property type="entry name" value="ESRP"/>
</dbReference>
<keyword evidence="2" id="KW-0694">RNA-binding</keyword>
<dbReference type="SMART" id="SM00360">
    <property type="entry name" value="RRM"/>
    <property type="match status" value="1"/>
</dbReference>
<dbReference type="GO" id="GO:0003723">
    <property type="term" value="F:RNA binding"/>
    <property type="evidence" value="ECO:0007669"/>
    <property type="project" value="UniProtKB-KW"/>
</dbReference>
<evidence type="ECO:0000313" key="6">
    <source>
        <dbReference type="Proteomes" id="UP000677803"/>
    </source>
</evidence>
<proteinExistence type="predicted"/>
<protein>
    <submittedName>
        <fullName evidence="5">(Atlantic silverside) hypothetical protein</fullName>
    </submittedName>
</protein>
<reference evidence="5" key="1">
    <citation type="submission" date="2021-05" db="EMBL/GenBank/DDBJ databases">
        <authorList>
            <person name="Tigano A."/>
        </authorList>
    </citation>
    <scope>NUCLEOTIDE SEQUENCE</scope>
</reference>
<feature type="domain" description="RRM" evidence="4">
    <location>
        <begin position="82"/>
        <end position="152"/>
    </location>
</feature>
<dbReference type="OrthoDB" id="431068at2759"/>
<evidence type="ECO:0000313" key="5">
    <source>
        <dbReference type="EMBL" id="CAG5925665.1"/>
    </source>
</evidence>
<feature type="region of interest" description="Disordered" evidence="3">
    <location>
        <begin position="45"/>
        <end position="78"/>
    </location>
</feature>
<dbReference type="Proteomes" id="UP000677803">
    <property type="component" value="Unassembled WGS sequence"/>
</dbReference>
<evidence type="ECO:0000256" key="2">
    <source>
        <dbReference type="ARBA" id="ARBA00022884"/>
    </source>
</evidence>
<dbReference type="Gene3D" id="3.30.70.330">
    <property type="match status" value="2"/>
</dbReference>
<gene>
    <name evidence="5" type="ORF">MMEN_LOCUS10989</name>
</gene>
<keyword evidence="6" id="KW-1185">Reference proteome</keyword>
<keyword evidence="1" id="KW-0677">Repeat</keyword>
<evidence type="ECO:0000259" key="4">
    <source>
        <dbReference type="SMART" id="SM00360"/>
    </source>
</evidence>
<sequence length="158" mass="17470">MVRDAKGRISGEAFVRFCSPQDAAEALKRDRDLIGHRYIEVFPSRTEEIRTSTKRRRDPPPGPPQTDRTTRPGQSPVGAQHYVHMRGIPFQASGEDVVKFFSPLPVARILLECGPDGRPSGGADVFFSCHGDATAAMSRDRGNIGERYIELFLNSVAD</sequence>